<dbReference type="InterPro" id="IPR015262">
    <property type="entry name" value="tRNA_Ile_lys_synt_subst-bd"/>
</dbReference>
<dbReference type="InterPro" id="IPR058106">
    <property type="entry name" value="Slr1339"/>
</dbReference>
<feature type="domain" description="tRNA(Ile)-lysidine/2-thiocytidine synthase N-terminal" evidence="9">
    <location>
        <begin position="2"/>
        <end position="91"/>
    </location>
</feature>
<dbReference type="InterPro" id="IPR012094">
    <property type="entry name" value="tRNA_Ile_lys_synt"/>
</dbReference>
<reference evidence="11 12" key="1">
    <citation type="submission" date="2023-05" db="EMBL/GenBank/DDBJ databases">
        <title>A 100% complete, gapless, phased diploid assembly of the Scenedesmus obliquus UTEX 3031 genome.</title>
        <authorList>
            <person name="Biondi T.C."/>
            <person name="Hanschen E.R."/>
            <person name="Kwon T."/>
            <person name="Eng W."/>
            <person name="Kruse C.P.S."/>
            <person name="Koehler S.I."/>
            <person name="Kunde Y."/>
            <person name="Gleasner C.D."/>
            <person name="You Mak K.T."/>
            <person name="Polle J."/>
            <person name="Hovde B.T."/>
            <person name="Starkenburg S.R."/>
        </authorList>
    </citation>
    <scope>NUCLEOTIDE SEQUENCE [LARGE SCALE GENOMIC DNA]</scope>
    <source>
        <strain evidence="11 12">DOE0152z</strain>
    </source>
</reference>
<evidence type="ECO:0000256" key="4">
    <source>
        <dbReference type="ARBA" id="ARBA00022694"/>
    </source>
</evidence>
<dbReference type="EC" id="6.3.4.19" evidence="1"/>
<dbReference type="EMBL" id="CP126216">
    <property type="protein sequence ID" value="WIA17839.1"/>
    <property type="molecule type" value="Genomic_DNA"/>
</dbReference>
<evidence type="ECO:0000256" key="6">
    <source>
        <dbReference type="ARBA" id="ARBA00022840"/>
    </source>
</evidence>
<accession>A0ABY8U9R2</accession>
<evidence type="ECO:0000256" key="1">
    <source>
        <dbReference type="ARBA" id="ARBA00013267"/>
    </source>
</evidence>
<dbReference type="InterPro" id="IPR011063">
    <property type="entry name" value="TilS/TtcA_N"/>
</dbReference>
<keyword evidence="12" id="KW-1185">Reference proteome</keyword>
<dbReference type="SUPFAM" id="SSF82829">
    <property type="entry name" value="MesJ substrate recognition domain-like"/>
    <property type="match status" value="1"/>
</dbReference>
<keyword evidence="2" id="KW-0963">Cytoplasm</keyword>
<evidence type="ECO:0000256" key="2">
    <source>
        <dbReference type="ARBA" id="ARBA00022490"/>
    </source>
</evidence>
<evidence type="ECO:0000256" key="8">
    <source>
        <dbReference type="SAM" id="MobiDB-lite"/>
    </source>
</evidence>
<comment type="catalytic activity">
    <reaction evidence="7">
        <text>cytidine(34) in tRNA(Ile2) + L-lysine + ATP = lysidine(34) in tRNA(Ile2) + AMP + diphosphate + H(+)</text>
        <dbReference type="Rhea" id="RHEA:43744"/>
        <dbReference type="Rhea" id="RHEA-COMP:10625"/>
        <dbReference type="Rhea" id="RHEA-COMP:10670"/>
        <dbReference type="ChEBI" id="CHEBI:15378"/>
        <dbReference type="ChEBI" id="CHEBI:30616"/>
        <dbReference type="ChEBI" id="CHEBI:32551"/>
        <dbReference type="ChEBI" id="CHEBI:33019"/>
        <dbReference type="ChEBI" id="CHEBI:82748"/>
        <dbReference type="ChEBI" id="CHEBI:83665"/>
        <dbReference type="ChEBI" id="CHEBI:456215"/>
        <dbReference type="EC" id="6.3.4.19"/>
    </reaction>
</comment>
<dbReference type="InterPro" id="IPR014729">
    <property type="entry name" value="Rossmann-like_a/b/a_fold"/>
</dbReference>
<dbReference type="CDD" id="cd01992">
    <property type="entry name" value="TilS_N"/>
    <property type="match status" value="1"/>
</dbReference>
<feature type="region of interest" description="Disordered" evidence="8">
    <location>
        <begin position="144"/>
        <end position="179"/>
    </location>
</feature>
<feature type="compositionally biased region" description="Low complexity" evidence="8">
    <location>
        <begin position="148"/>
        <end position="164"/>
    </location>
</feature>
<evidence type="ECO:0000256" key="5">
    <source>
        <dbReference type="ARBA" id="ARBA00022741"/>
    </source>
</evidence>
<sequence length="326" mass="35696">MARTAGCSVIALGHTATDRAETLLLNLVRGAGAAGLSSMGWSRDSSGQLPLVRPLLQLDRSSTLAVCNLTGTQFWEDSTNSDQRFTRNRVRLSVLPLLTAINARAVQHIAVASEVLQAEDELLESMALHELRAASRHYSLLPVPAAAQQQQQQDQQQQQQQEQQQEQRRRRQRQRQRPTSLKAQASVWCKGLQAVSHKSGTALSIFYLQGLPRALKARVARAWLQQQLPTAPTYLAIQEVLGLLQPGQGSGQRTGSLWGSSCVMRHGQLLVLLDGADASSLHAGRLRLELQQQQQQQQQQLERKPPVQQDHAGVSPGACASATNGN</sequence>
<proteinExistence type="predicted"/>
<organism evidence="11 12">
    <name type="scientific">Tetradesmus obliquus</name>
    <name type="common">Green alga</name>
    <name type="synonym">Acutodesmus obliquus</name>
    <dbReference type="NCBI Taxonomy" id="3088"/>
    <lineage>
        <taxon>Eukaryota</taxon>
        <taxon>Viridiplantae</taxon>
        <taxon>Chlorophyta</taxon>
        <taxon>core chlorophytes</taxon>
        <taxon>Chlorophyceae</taxon>
        <taxon>CS clade</taxon>
        <taxon>Sphaeropleales</taxon>
        <taxon>Scenedesmaceae</taxon>
        <taxon>Tetradesmus</taxon>
    </lineage>
</organism>
<gene>
    <name evidence="11" type="ORF">OEZ85_009345</name>
</gene>
<evidence type="ECO:0000256" key="3">
    <source>
        <dbReference type="ARBA" id="ARBA00022598"/>
    </source>
</evidence>
<dbReference type="Proteomes" id="UP001244341">
    <property type="component" value="Chromosome 9b"/>
</dbReference>
<dbReference type="Pfam" id="PF26643">
    <property type="entry name" value="Slr1339"/>
    <property type="match status" value="1"/>
</dbReference>
<dbReference type="InterPro" id="IPR012795">
    <property type="entry name" value="tRNA_Ile_lys_synt_N"/>
</dbReference>
<dbReference type="SUPFAM" id="SSF52402">
    <property type="entry name" value="Adenine nucleotide alpha hydrolases-like"/>
    <property type="match status" value="1"/>
</dbReference>
<evidence type="ECO:0000313" key="12">
    <source>
        <dbReference type="Proteomes" id="UP001244341"/>
    </source>
</evidence>
<protein>
    <recommendedName>
        <fullName evidence="1">tRNA(Ile)-lysidine synthetase</fullName>
        <ecNumber evidence="1">6.3.4.19</ecNumber>
    </recommendedName>
</protein>
<dbReference type="Gene3D" id="3.40.50.620">
    <property type="entry name" value="HUPs"/>
    <property type="match status" value="1"/>
</dbReference>
<dbReference type="Pfam" id="PF09179">
    <property type="entry name" value="TilS"/>
    <property type="match status" value="1"/>
</dbReference>
<evidence type="ECO:0000259" key="9">
    <source>
        <dbReference type="Pfam" id="PF01171"/>
    </source>
</evidence>
<feature type="region of interest" description="Disordered" evidence="8">
    <location>
        <begin position="292"/>
        <end position="326"/>
    </location>
</feature>
<dbReference type="Pfam" id="PF01171">
    <property type="entry name" value="ATP_bind_3"/>
    <property type="match status" value="1"/>
</dbReference>
<dbReference type="PANTHER" id="PTHR43033">
    <property type="entry name" value="TRNA(ILE)-LYSIDINE SYNTHASE-RELATED"/>
    <property type="match status" value="1"/>
</dbReference>
<evidence type="ECO:0000313" key="11">
    <source>
        <dbReference type="EMBL" id="WIA17839.1"/>
    </source>
</evidence>
<keyword evidence="5" id="KW-0547">Nucleotide-binding</keyword>
<name>A0ABY8U9R2_TETOB</name>
<feature type="domain" description="tRNA(Ile)-lysidine synthase substrate-binding" evidence="10">
    <location>
        <begin position="203"/>
        <end position="249"/>
    </location>
</feature>
<evidence type="ECO:0000259" key="10">
    <source>
        <dbReference type="Pfam" id="PF09179"/>
    </source>
</evidence>
<keyword evidence="6" id="KW-0067">ATP-binding</keyword>
<evidence type="ECO:0000256" key="7">
    <source>
        <dbReference type="ARBA" id="ARBA00048539"/>
    </source>
</evidence>
<dbReference type="PANTHER" id="PTHR43033:SF1">
    <property type="entry name" value="TRNA(ILE)-LYSIDINE SYNTHASE-RELATED"/>
    <property type="match status" value="1"/>
</dbReference>
<keyword evidence="4" id="KW-0819">tRNA processing</keyword>
<keyword evidence="3" id="KW-0436">Ligase</keyword>